<gene>
    <name evidence="2" type="ORF">FGF68_09920</name>
</gene>
<dbReference type="EMBL" id="VDCI01000011">
    <property type="protein sequence ID" value="TNJ34147.1"/>
    <property type="molecule type" value="Genomic_DNA"/>
</dbReference>
<keyword evidence="1" id="KW-1133">Transmembrane helix</keyword>
<dbReference type="Gene3D" id="1.10.10.1320">
    <property type="entry name" value="Anti-sigma factor, zinc-finger domain"/>
    <property type="match status" value="1"/>
</dbReference>
<evidence type="ECO:0000256" key="1">
    <source>
        <dbReference type="SAM" id="Phobius"/>
    </source>
</evidence>
<protein>
    <submittedName>
        <fullName evidence="2">Zf-HC2 domain-containing protein</fullName>
    </submittedName>
</protein>
<comment type="caution">
    <text evidence="2">The sequence shown here is derived from an EMBL/GenBank/DDBJ whole genome shotgun (WGS) entry which is preliminary data.</text>
</comment>
<name>A0A5C4RU40_PROVB</name>
<sequence length="164" mass="18207">MKCSVAEQMIIDHALGFLEEKQERELKHHLAACEQCRTLATSYDLAVQALQTQDIDSQAMLEPTWKTVATAVATEKRLPLQAKLTKAFLPLLAAAAVVLAILFSPVFFSDNKNGEFTRMEVIQAYADDLEYLEFGNETTATTSSGISFQEFGLSTDDASYLFQQ</sequence>
<accession>A0A5C4RU40</accession>
<proteinExistence type="predicted"/>
<feature type="transmembrane region" description="Helical" evidence="1">
    <location>
        <begin position="87"/>
        <end position="108"/>
    </location>
</feature>
<evidence type="ECO:0000313" key="2">
    <source>
        <dbReference type="EMBL" id="TNJ34147.1"/>
    </source>
</evidence>
<organism evidence="2 3">
    <name type="scientific">Prosthecochloris vibrioformis</name>
    <name type="common">Chlorobium vibrioforme</name>
    <dbReference type="NCBI Taxonomy" id="1098"/>
    <lineage>
        <taxon>Bacteria</taxon>
        <taxon>Pseudomonadati</taxon>
        <taxon>Chlorobiota</taxon>
        <taxon>Chlorobiia</taxon>
        <taxon>Chlorobiales</taxon>
        <taxon>Chlorobiaceae</taxon>
        <taxon>Prosthecochloris</taxon>
    </lineage>
</organism>
<dbReference type="Proteomes" id="UP000309544">
    <property type="component" value="Unassembled WGS sequence"/>
</dbReference>
<keyword evidence="1" id="KW-0472">Membrane</keyword>
<dbReference type="InterPro" id="IPR041916">
    <property type="entry name" value="Anti_sigma_zinc_sf"/>
</dbReference>
<evidence type="ECO:0000313" key="3">
    <source>
        <dbReference type="Proteomes" id="UP000309544"/>
    </source>
</evidence>
<keyword evidence="1" id="KW-0812">Transmembrane</keyword>
<dbReference type="AlphaFoldDB" id="A0A5C4RU40"/>
<reference evidence="2 3" key="1">
    <citation type="submission" date="2019-05" db="EMBL/GenBank/DDBJ databases">
        <title>Draft Whole-Genome sequence of the green sulfur bacterium Prosthecochloris vibrioformis DSM 260.</title>
        <authorList>
            <person name="Meyer T.E."/>
            <person name="Kyndt J.A."/>
        </authorList>
    </citation>
    <scope>NUCLEOTIDE SEQUENCE [LARGE SCALE GENOMIC DNA]</scope>
    <source>
        <strain evidence="2 3">DSM 260</strain>
    </source>
</reference>
<keyword evidence="3" id="KW-1185">Reference proteome</keyword>
<dbReference type="RefSeq" id="WP_139626911.1">
    <property type="nucleotide sequence ID" value="NZ_VDCI01000011.1"/>
</dbReference>